<reference evidence="2 3" key="1">
    <citation type="submission" date="2020-10" db="EMBL/GenBank/DDBJ databases">
        <title>The Coptis chinensis genome and diversification of protoberbering-type alkaloids.</title>
        <authorList>
            <person name="Wang B."/>
            <person name="Shu S."/>
            <person name="Song C."/>
            <person name="Liu Y."/>
        </authorList>
    </citation>
    <scope>NUCLEOTIDE SEQUENCE [LARGE SCALE GENOMIC DNA]</scope>
    <source>
        <strain evidence="2">HL-2020</strain>
        <tissue evidence="2">Leaf</tissue>
    </source>
</reference>
<evidence type="ECO:0000256" key="1">
    <source>
        <dbReference type="SAM" id="MobiDB-lite"/>
    </source>
</evidence>
<feature type="region of interest" description="Disordered" evidence="1">
    <location>
        <begin position="38"/>
        <end position="67"/>
    </location>
</feature>
<sequence>MMSLFSSFDALCAEYLGQKVGCGSSLIMSSTIVKKEVKNMGQKQKETSISTPSTQVNSKSQKKQHTTPRFAIELDGLNCFETIVSS</sequence>
<evidence type="ECO:0000313" key="2">
    <source>
        <dbReference type="EMBL" id="KAF9601640.1"/>
    </source>
</evidence>
<keyword evidence="3" id="KW-1185">Reference proteome</keyword>
<dbReference type="OrthoDB" id="751010at2759"/>
<evidence type="ECO:0008006" key="4">
    <source>
        <dbReference type="Google" id="ProtNLM"/>
    </source>
</evidence>
<organism evidence="2 3">
    <name type="scientific">Coptis chinensis</name>
    <dbReference type="NCBI Taxonomy" id="261450"/>
    <lineage>
        <taxon>Eukaryota</taxon>
        <taxon>Viridiplantae</taxon>
        <taxon>Streptophyta</taxon>
        <taxon>Embryophyta</taxon>
        <taxon>Tracheophyta</taxon>
        <taxon>Spermatophyta</taxon>
        <taxon>Magnoliopsida</taxon>
        <taxon>Ranunculales</taxon>
        <taxon>Ranunculaceae</taxon>
        <taxon>Coptidoideae</taxon>
        <taxon>Coptis</taxon>
    </lineage>
</organism>
<evidence type="ECO:0000313" key="3">
    <source>
        <dbReference type="Proteomes" id="UP000631114"/>
    </source>
</evidence>
<dbReference type="EMBL" id="JADFTS010000006">
    <property type="protein sequence ID" value="KAF9601640.1"/>
    <property type="molecule type" value="Genomic_DNA"/>
</dbReference>
<name>A0A835HJ19_9MAGN</name>
<dbReference type="PANTHER" id="PTHR33641:SF15">
    <property type="entry name" value="AVR9_CF-9 RAPIDLY ELICITED PROTEIN"/>
    <property type="match status" value="1"/>
</dbReference>
<proteinExistence type="predicted"/>
<dbReference type="AlphaFoldDB" id="A0A835HJ19"/>
<accession>A0A835HJ19</accession>
<dbReference type="Proteomes" id="UP000631114">
    <property type="component" value="Unassembled WGS sequence"/>
</dbReference>
<dbReference type="PANTHER" id="PTHR33641">
    <property type="entry name" value="OS06G0133500 PROTEIN"/>
    <property type="match status" value="1"/>
</dbReference>
<feature type="compositionally biased region" description="Polar residues" evidence="1">
    <location>
        <begin position="47"/>
        <end position="59"/>
    </location>
</feature>
<gene>
    <name evidence="2" type="ORF">IFM89_021106</name>
</gene>
<comment type="caution">
    <text evidence="2">The sequence shown here is derived from an EMBL/GenBank/DDBJ whole genome shotgun (WGS) entry which is preliminary data.</text>
</comment>
<protein>
    <recommendedName>
        <fullName evidence="4">Avr9/Cf-9 rapidly elicited protein</fullName>
    </recommendedName>
</protein>